<evidence type="ECO:0000313" key="1">
    <source>
        <dbReference type="EMBL" id="GBP74664.1"/>
    </source>
</evidence>
<name>A0A4C1YI37_EUMVA</name>
<sequence length="165" mass="17718">METISEKGPPRPADVLCRRLEPSRSEYCFNADYDVIFITNTISSHPTPNLASNKRPTAPHRRAGFDPSALYTMGPASTPRIHCAEVTLGANLIGRVRHHCLLGVRGNEVCKSSRKHLKGGALGADAADGILVAIIAFATESADVCAPSALVHDRVKPETGTEEFD</sequence>
<reference evidence="1 2" key="1">
    <citation type="journal article" date="2019" name="Commun. Biol.">
        <title>The bagworm genome reveals a unique fibroin gene that provides high tensile strength.</title>
        <authorList>
            <person name="Kono N."/>
            <person name="Nakamura H."/>
            <person name="Ohtoshi R."/>
            <person name="Tomita M."/>
            <person name="Numata K."/>
            <person name="Arakawa K."/>
        </authorList>
    </citation>
    <scope>NUCLEOTIDE SEQUENCE [LARGE SCALE GENOMIC DNA]</scope>
</reference>
<comment type="caution">
    <text evidence="1">The sequence shown here is derived from an EMBL/GenBank/DDBJ whole genome shotgun (WGS) entry which is preliminary data.</text>
</comment>
<gene>
    <name evidence="1" type="ORF">EVAR_51589_1</name>
</gene>
<keyword evidence="2" id="KW-1185">Reference proteome</keyword>
<accession>A0A4C1YI37</accession>
<evidence type="ECO:0000313" key="2">
    <source>
        <dbReference type="Proteomes" id="UP000299102"/>
    </source>
</evidence>
<organism evidence="1 2">
    <name type="scientific">Eumeta variegata</name>
    <name type="common">Bagworm moth</name>
    <name type="synonym">Eumeta japonica</name>
    <dbReference type="NCBI Taxonomy" id="151549"/>
    <lineage>
        <taxon>Eukaryota</taxon>
        <taxon>Metazoa</taxon>
        <taxon>Ecdysozoa</taxon>
        <taxon>Arthropoda</taxon>
        <taxon>Hexapoda</taxon>
        <taxon>Insecta</taxon>
        <taxon>Pterygota</taxon>
        <taxon>Neoptera</taxon>
        <taxon>Endopterygota</taxon>
        <taxon>Lepidoptera</taxon>
        <taxon>Glossata</taxon>
        <taxon>Ditrysia</taxon>
        <taxon>Tineoidea</taxon>
        <taxon>Psychidae</taxon>
        <taxon>Oiketicinae</taxon>
        <taxon>Eumeta</taxon>
    </lineage>
</organism>
<dbReference type="EMBL" id="BGZK01001217">
    <property type="protein sequence ID" value="GBP74664.1"/>
    <property type="molecule type" value="Genomic_DNA"/>
</dbReference>
<proteinExistence type="predicted"/>
<dbReference type="AlphaFoldDB" id="A0A4C1YI37"/>
<protein>
    <submittedName>
        <fullName evidence="1">Uncharacterized protein</fullName>
    </submittedName>
</protein>
<dbReference type="Proteomes" id="UP000299102">
    <property type="component" value="Unassembled WGS sequence"/>
</dbReference>